<comment type="caution">
    <text evidence="2">The sequence shown here is derived from an EMBL/GenBank/DDBJ whole genome shotgun (WGS) entry which is preliminary data.</text>
</comment>
<protein>
    <submittedName>
        <fullName evidence="2">Class A beta-lactamase-related serine hydrolase</fullName>
    </submittedName>
</protein>
<evidence type="ECO:0000313" key="2">
    <source>
        <dbReference type="EMBL" id="TFU03312.1"/>
    </source>
</evidence>
<dbReference type="PANTHER" id="PTHR43283">
    <property type="entry name" value="BETA-LACTAMASE-RELATED"/>
    <property type="match status" value="1"/>
</dbReference>
<dbReference type="InterPro" id="IPR001466">
    <property type="entry name" value="Beta-lactam-related"/>
</dbReference>
<dbReference type="OrthoDB" id="9808046at2"/>
<organism evidence="2 3">
    <name type="scientific">Glacieibacterium arshaanense</name>
    <dbReference type="NCBI Taxonomy" id="2511025"/>
    <lineage>
        <taxon>Bacteria</taxon>
        <taxon>Pseudomonadati</taxon>
        <taxon>Pseudomonadota</taxon>
        <taxon>Alphaproteobacteria</taxon>
        <taxon>Sphingomonadales</taxon>
        <taxon>Sphingosinicellaceae</taxon>
        <taxon>Glacieibacterium</taxon>
    </lineage>
</organism>
<dbReference type="AlphaFoldDB" id="A0A4Y9EMQ0"/>
<dbReference type="GO" id="GO:0016787">
    <property type="term" value="F:hydrolase activity"/>
    <property type="evidence" value="ECO:0007669"/>
    <property type="project" value="UniProtKB-KW"/>
</dbReference>
<dbReference type="Proteomes" id="UP000297737">
    <property type="component" value="Unassembled WGS sequence"/>
</dbReference>
<dbReference type="PANTHER" id="PTHR43283:SF3">
    <property type="entry name" value="BETA-LACTAMASE FAMILY PROTEIN (AFU_ORTHOLOGUE AFUA_5G07500)"/>
    <property type="match status" value="1"/>
</dbReference>
<keyword evidence="3" id="KW-1185">Reference proteome</keyword>
<dbReference type="Gene3D" id="3.40.710.10">
    <property type="entry name" value="DD-peptidase/beta-lactamase superfamily"/>
    <property type="match status" value="1"/>
</dbReference>
<dbReference type="InterPro" id="IPR050789">
    <property type="entry name" value="Diverse_Enzym_Activities"/>
</dbReference>
<dbReference type="RefSeq" id="WP_135245904.1">
    <property type="nucleotide sequence ID" value="NZ_SIHO01000002.1"/>
</dbReference>
<feature type="domain" description="Beta-lactamase-related" evidence="1">
    <location>
        <begin position="4"/>
        <end position="368"/>
    </location>
</feature>
<gene>
    <name evidence="2" type="ORF">EUV02_09000</name>
</gene>
<evidence type="ECO:0000313" key="3">
    <source>
        <dbReference type="Proteomes" id="UP000297737"/>
    </source>
</evidence>
<dbReference type="Pfam" id="PF00144">
    <property type="entry name" value="Beta-lactamase"/>
    <property type="match status" value="1"/>
</dbReference>
<evidence type="ECO:0000259" key="1">
    <source>
        <dbReference type="Pfam" id="PF00144"/>
    </source>
</evidence>
<name>A0A4Y9EMQ0_9SPHN</name>
<accession>A0A4Y9EMQ0</accession>
<dbReference type="InterPro" id="IPR012338">
    <property type="entry name" value="Beta-lactam/transpept-like"/>
</dbReference>
<keyword evidence="2" id="KW-0378">Hydrolase</keyword>
<dbReference type="SUPFAM" id="SSF56601">
    <property type="entry name" value="beta-lactamase/transpeptidase-like"/>
    <property type="match status" value="1"/>
</dbReference>
<proteinExistence type="predicted"/>
<sequence length="386" mass="40321">MTIAQALSAASAQHLTPGFVAAASHNGKSLFSQAFGRLAPGTPTPMTEDSIFWLASMTKAVTATAAMQLVEAGKLDLDAPLGNLLPELGRAQVFDGFAADGSVKLRAPKRPITLRHLLTHTSGHVYDMWNADFAKAAKVLGIPSLGTSLNAALNTPLMFDPGTNWEYGIGIDWAGKAVEAASGKALDAYVEDHIAAPLGMVDTSFTPRASWATRHAGMTARAADGSIATIDFATAEDPEFHGGGGGLHGTAHDYLRFLQMVLNGGTLNGAHILKPETVRVMQANHLGDVALRTLTSAAPHLSNDLDLAQGAPAHWGLSWQINPAPGADGRSAGSLAWAGLANCYYWADPATNVAGVLLMQMLPFADAQAMALFGAFERAVYAAVNA</sequence>
<dbReference type="EMBL" id="SIHO01000002">
    <property type="protein sequence ID" value="TFU03312.1"/>
    <property type="molecule type" value="Genomic_DNA"/>
</dbReference>
<reference evidence="2 3" key="1">
    <citation type="submission" date="2019-02" db="EMBL/GenBank/DDBJ databases">
        <title>Polymorphobacter sp. isolated from the lake at the Tibet of China.</title>
        <authorList>
            <person name="Li A."/>
        </authorList>
    </citation>
    <scope>NUCLEOTIDE SEQUENCE [LARGE SCALE GENOMIC DNA]</scope>
    <source>
        <strain evidence="2 3">DJ1R-1</strain>
    </source>
</reference>